<dbReference type="EMBL" id="AE015929">
    <property type="protein sequence ID" value="AAO04169.1"/>
    <property type="molecule type" value="Genomic_DNA"/>
</dbReference>
<dbReference type="OrthoDB" id="9880397at2"/>
<dbReference type="Proteomes" id="UP000001411">
    <property type="component" value="Chromosome"/>
</dbReference>
<organism evidence="1 2">
    <name type="scientific">Staphylococcus epidermidis (strain ATCC 12228 / FDA PCI 1200)</name>
    <dbReference type="NCBI Taxonomy" id="176280"/>
    <lineage>
        <taxon>Bacteria</taxon>
        <taxon>Bacillati</taxon>
        <taxon>Bacillota</taxon>
        <taxon>Bacilli</taxon>
        <taxon>Bacillales</taxon>
        <taxon>Staphylococcaceae</taxon>
        <taxon>Staphylococcus</taxon>
    </lineage>
</organism>
<gene>
    <name evidence="1" type="ordered locus">SE_0572</name>
</gene>
<sequence>MVILIVNSKYLKSLTSYYTLKFTYDIIIFVI</sequence>
<protein>
    <submittedName>
        <fullName evidence="1">Uncharacterized protein</fullName>
    </submittedName>
</protein>
<evidence type="ECO:0000313" key="2">
    <source>
        <dbReference type="Proteomes" id="UP000001411"/>
    </source>
</evidence>
<proteinExistence type="predicted"/>
<dbReference type="HOGENOM" id="CLU_3398620_0_0_9"/>
<evidence type="ECO:0000313" key="1">
    <source>
        <dbReference type="EMBL" id="AAO04169.1"/>
    </source>
</evidence>
<accession>A0A0H2VF76</accession>
<dbReference type="KEGG" id="sep:SE_0572"/>
<reference evidence="1 2" key="1">
    <citation type="journal article" date="2003" name="Mol. Microbiol.">
        <title>Genome-based analysis of virulence genes in a non-biofilm-forming Staphylococcus epidermidis strain (ATCC 12228).</title>
        <authorList>
            <person name="Zhang Y.Q."/>
            <person name="Ren S.X."/>
            <person name="Li H.L."/>
            <person name="Wang Y.X."/>
            <person name="Fu G."/>
            <person name="Yang J."/>
            <person name="Qin Z.Q."/>
            <person name="Miao Y.G."/>
            <person name="Wang W.Y."/>
            <person name="Chen R.S."/>
            <person name="Shen Y."/>
            <person name="Chen Z."/>
            <person name="Yuan Z.H."/>
            <person name="Zhao G.P."/>
            <person name="Qu D."/>
            <person name="Danchin A."/>
            <person name="Wen Y.M."/>
        </authorList>
    </citation>
    <scope>NUCLEOTIDE SEQUENCE [LARGE SCALE GENOMIC DNA]</scope>
    <source>
        <strain evidence="2">ATCC 12228 / FDA PCI 1200</strain>
    </source>
</reference>
<dbReference type="AlphaFoldDB" id="A0A0H2VF76"/>
<name>A0A0H2VF76_STAES</name>